<feature type="transmembrane region" description="Helical" evidence="1">
    <location>
        <begin position="6"/>
        <end position="25"/>
    </location>
</feature>
<evidence type="ECO:0000256" key="1">
    <source>
        <dbReference type="SAM" id="Phobius"/>
    </source>
</evidence>
<keyword evidence="1" id="KW-1133">Transmembrane helix</keyword>
<feature type="transmembrane region" description="Helical" evidence="1">
    <location>
        <begin position="71"/>
        <end position="92"/>
    </location>
</feature>
<evidence type="ECO:0000313" key="3">
    <source>
        <dbReference type="Proteomes" id="UP000490535"/>
    </source>
</evidence>
<evidence type="ECO:0000313" key="2">
    <source>
        <dbReference type="EMBL" id="KAF1027780.1"/>
    </source>
</evidence>
<dbReference type="InterPro" id="IPR009732">
    <property type="entry name" value="DUF1304"/>
</dbReference>
<accession>A0A833PIS3</accession>
<sequence>MIGHILIALIALLHVYILVLEMFLWDKPYGLKAFGNTLEKAQLTKVLAQNQGLYNGFLAAGLFWSLCAPEIYATALANFFLGCVLVAGIYGGLTASKKIIYIQAVPAVLALLAVNLNF</sequence>
<protein>
    <recommendedName>
        <fullName evidence="4">DUF1304 domain-containing protein</fullName>
    </recommendedName>
</protein>
<name>A0A833PIS3_ACIBZ</name>
<keyword evidence="1" id="KW-0812">Transmembrane</keyword>
<dbReference type="PANTHER" id="PTHR38446">
    <property type="entry name" value="BLL0914 PROTEIN"/>
    <property type="match status" value="1"/>
</dbReference>
<dbReference type="Proteomes" id="UP000490535">
    <property type="component" value="Unassembled WGS sequence"/>
</dbReference>
<gene>
    <name evidence="2" type="ORF">GAK29_00421</name>
</gene>
<dbReference type="AlphaFoldDB" id="A0A833PIS3"/>
<comment type="caution">
    <text evidence="2">The sequence shown here is derived from an EMBL/GenBank/DDBJ whole genome shotgun (WGS) entry which is preliminary data.</text>
</comment>
<organism evidence="2 3">
    <name type="scientific">Acinetobacter bereziniae</name>
    <name type="common">Acinetobacter genomosp. 10</name>
    <dbReference type="NCBI Taxonomy" id="106648"/>
    <lineage>
        <taxon>Bacteria</taxon>
        <taxon>Pseudomonadati</taxon>
        <taxon>Pseudomonadota</taxon>
        <taxon>Gammaproteobacteria</taxon>
        <taxon>Moraxellales</taxon>
        <taxon>Moraxellaceae</taxon>
        <taxon>Acinetobacter</taxon>
    </lineage>
</organism>
<dbReference type="PANTHER" id="PTHR38446:SF1">
    <property type="entry name" value="BLL0914 PROTEIN"/>
    <property type="match status" value="1"/>
</dbReference>
<dbReference type="EMBL" id="WNDP01000006">
    <property type="protein sequence ID" value="KAF1027780.1"/>
    <property type="molecule type" value="Genomic_DNA"/>
</dbReference>
<keyword evidence="1" id="KW-0472">Membrane</keyword>
<reference evidence="3" key="1">
    <citation type="journal article" date="2020" name="MBio">
        <title>Horizontal gene transfer to a defensive symbiont with a reduced genome amongst a multipartite beetle microbiome.</title>
        <authorList>
            <person name="Waterworth S.C."/>
            <person name="Florez L.V."/>
            <person name="Rees E.R."/>
            <person name="Hertweck C."/>
            <person name="Kaltenpoth M."/>
            <person name="Kwan J.C."/>
        </authorList>
    </citation>
    <scope>NUCLEOTIDE SEQUENCE [LARGE SCALE GENOMIC DNA]</scope>
</reference>
<proteinExistence type="predicted"/>
<dbReference type="RefSeq" id="WP_151807013.1">
    <property type="nucleotide sequence ID" value="NZ_BKPO01000019.1"/>
</dbReference>
<dbReference type="Pfam" id="PF06993">
    <property type="entry name" value="DUF1304"/>
    <property type="match status" value="1"/>
</dbReference>
<evidence type="ECO:0008006" key="4">
    <source>
        <dbReference type="Google" id="ProtNLM"/>
    </source>
</evidence>